<reference evidence="5 6" key="2">
    <citation type="submission" date="2015-07" db="EMBL/GenBank/DDBJ databases">
        <title>Genome sequence of Levilinea saccharolytica DSM 16555.</title>
        <authorList>
            <person name="Hemp J."/>
            <person name="Ward L.M."/>
            <person name="Pace L.A."/>
            <person name="Fischer W.W."/>
        </authorList>
    </citation>
    <scope>NUCLEOTIDE SEQUENCE [LARGE SCALE GENOMIC DNA]</scope>
    <source>
        <strain evidence="5 6">KIBI-1</strain>
    </source>
</reference>
<reference evidence="4" key="1">
    <citation type="journal article" date="2015" name="Genome Announc.">
        <title>Draft Genome Sequences of Anaerolinea thermolimosa IMO-1, Bellilinea caldifistulae GOMI-1, Leptolinea tardivitalis YMTK-2, Levilinea saccharolytica KIBI-1, Longilinea arvoryzae KOME-1, Previously Described as Members of the Class Anaerolineae (Chloroflexi).</title>
        <authorList>
            <person name="Matsuura N."/>
            <person name="Tourlousse M.D."/>
            <person name="Ohashi A."/>
            <person name="Hugenholtz P."/>
            <person name="Sekiguchi Y."/>
        </authorList>
    </citation>
    <scope>NUCLEOTIDE SEQUENCE</scope>
    <source>
        <strain evidence="4">KIBI-1</strain>
    </source>
</reference>
<dbReference type="GO" id="GO:0006004">
    <property type="term" value="P:fucose metabolic process"/>
    <property type="evidence" value="ECO:0007669"/>
    <property type="project" value="InterPro"/>
</dbReference>
<feature type="domain" description="L-fucose isomerase C-terminal" evidence="3">
    <location>
        <begin position="339"/>
        <end position="462"/>
    </location>
</feature>
<proteinExistence type="predicted"/>
<organism evidence="4">
    <name type="scientific">Levilinea saccharolytica</name>
    <dbReference type="NCBI Taxonomy" id="229921"/>
    <lineage>
        <taxon>Bacteria</taxon>
        <taxon>Bacillati</taxon>
        <taxon>Chloroflexota</taxon>
        <taxon>Anaerolineae</taxon>
        <taxon>Anaerolineales</taxon>
        <taxon>Anaerolineaceae</taxon>
        <taxon>Levilinea</taxon>
    </lineage>
</organism>
<gene>
    <name evidence="5" type="ORF">ADN01_01065</name>
    <name evidence="4" type="ORF">LSAC_03027</name>
</gene>
<accession>A0A0M8JQ71</accession>
<dbReference type="RefSeq" id="WP_062419435.1">
    <property type="nucleotide sequence ID" value="NZ_BBXZ01000159.1"/>
</dbReference>
<dbReference type="PANTHER" id="PTHR36120:SF1">
    <property type="entry name" value="L-FUCOSE ISOMERASE C-TERMINAL DOMAIN-CONTAINING PROTEIN"/>
    <property type="match status" value="1"/>
</dbReference>
<keyword evidence="1 4" id="KW-0413">Isomerase</keyword>
<keyword evidence="6" id="KW-1185">Reference proteome</keyword>
<protein>
    <submittedName>
        <fullName evidence="4 5">Fucose isomerase</fullName>
    </submittedName>
</protein>
<evidence type="ECO:0000256" key="1">
    <source>
        <dbReference type="ARBA" id="ARBA00023235"/>
    </source>
</evidence>
<evidence type="ECO:0000313" key="6">
    <source>
        <dbReference type="Proteomes" id="UP000050501"/>
    </source>
</evidence>
<dbReference type="SUPFAM" id="SSF53743">
    <property type="entry name" value="FucI/AraA N-terminal and middle domains"/>
    <property type="match status" value="1"/>
</dbReference>
<dbReference type="PANTHER" id="PTHR36120">
    <property type="entry name" value="FUCOSE ISOMERASE"/>
    <property type="match status" value="1"/>
</dbReference>
<dbReference type="PATRIC" id="fig|229921.5.peg.372"/>
<dbReference type="STRING" id="229921.ADN01_01065"/>
<dbReference type="Pfam" id="PF02952">
    <property type="entry name" value="Fucose_iso_C"/>
    <property type="match status" value="1"/>
</dbReference>
<name>A0A0M8JQ71_9CHLR</name>
<dbReference type="Proteomes" id="UP000050501">
    <property type="component" value="Unassembled WGS sequence"/>
</dbReference>
<keyword evidence="2" id="KW-0119">Carbohydrate metabolism</keyword>
<evidence type="ECO:0000256" key="2">
    <source>
        <dbReference type="ARBA" id="ARBA00023277"/>
    </source>
</evidence>
<dbReference type="GO" id="GO:0008736">
    <property type="term" value="F:L-fucose isomerase activity"/>
    <property type="evidence" value="ECO:0007669"/>
    <property type="project" value="InterPro"/>
</dbReference>
<evidence type="ECO:0000313" key="5">
    <source>
        <dbReference type="EMBL" id="KPL91544.1"/>
    </source>
</evidence>
<dbReference type="InterPro" id="IPR015888">
    <property type="entry name" value="Fuc_isomerase_C"/>
</dbReference>
<dbReference type="InterPro" id="IPR009015">
    <property type="entry name" value="Fucose_isomerase_N/cen_sf"/>
</dbReference>
<sequence length="467" mass="51332">MKTTLGVIFGNRDFFPDHLVSEARKDIQALFQEMSIEGVMLGEDETKLGSVETYAHSKACADLFRANRERIEGILVVLPNFGDEKGVADTIKLSGLNVPILVQAYPDDLGAFNVERRRDAFCGKISVCNNLRQYGYAFSLTSLHTSRPNSESFKQDLKKFVSICKVVNGLRSVRLGAIGARPGSFQTVRYSEKILQASGITVTTIDLSEILGDAARLKDDSPRVKAKLETIQSYAKHSTVPSPAMLRMAKLGLVIDDWMQANDLQATALQCWTSMQKNYGVNACTLMSMMSNQLLPSACEVDITGVVSMYALQLASGSPAALVDWNNNYADDPDRCVFFHCGNWAKSFVPDLEIKTAPILGTTLGEENTFGAMSGRAAAGNMTYARVSTDDSYGMVRAYTGQGEITDDPLDTFGHRAVIHTPDLQKLLAYLCQNGFEHHVAMTMGHVSDALDEAFTTYMGWENYKHS</sequence>
<dbReference type="AlphaFoldDB" id="A0A0M8JQ71"/>
<evidence type="ECO:0000313" key="4">
    <source>
        <dbReference type="EMBL" id="GAP19128.1"/>
    </source>
</evidence>
<dbReference type="EMBL" id="DF967975">
    <property type="protein sequence ID" value="GAP19128.1"/>
    <property type="molecule type" value="Genomic_DNA"/>
</dbReference>
<dbReference type="GO" id="GO:0005737">
    <property type="term" value="C:cytoplasm"/>
    <property type="evidence" value="ECO:0007669"/>
    <property type="project" value="InterPro"/>
</dbReference>
<dbReference type="OrthoDB" id="5838738at2"/>
<evidence type="ECO:0000259" key="3">
    <source>
        <dbReference type="Pfam" id="PF02952"/>
    </source>
</evidence>
<dbReference type="EMBL" id="LGCM01000003">
    <property type="protein sequence ID" value="KPL91544.1"/>
    <property type="molecule type" value="Genomic_DNA"/>
</dbReference>